<dbReference type="AlphaFoldDB" id="A0A1M4Z3X9"/>
<dbReference type="InterPro" id="IPR007527">
    <property type="entry name" value="Znf_SWIM"/>
</dbReference>
<proteinExistence type="predicted"/>
<evidence type="ECO:0000256" key="1">
    <source>
        <dbReference type="PROSITE-ProRule" id="PRU00325"/>
    </source>
</evidence>
<evidence type="ECO:0000313" key="4">
    <source>
        <dbReference type="EMBL" id="SHF12783.1"/>
    </source>
</evidence>
<dbReference type="EMBL" id="FQVN01000002">
    <property type="protein sequence ID" value="SHF12783.1"/>
    <property type="molecule type" value="Genomic_DNA"/>
</dbReference>
<organism evidence="4 5">
    <name type="scientific">Streptoalloteichus hindustanus</name>
    <dbReference type="NCBI Taxonomy" id="2017"/>
    <lineage>
        <taxon>Bacteria</taxon>
        <taxon>Bacillati</taxon>
        <taxon>Actinomycetota</taxon>
        <taxon>Actinomycetes</taxon>
        <taxon>Pseudonocardiales</taxon>
        <taxon>Pseudonocardiaceae</taxon>
        <taxon>Streptoalloteichus</taxon>
    </lineage>
</organism>
<dbReference type="RefSeq" id="WP_073480803.1">
    <property type="nucleotide sequence ID" value="NZ_FQVN01000002.1"/>
</dbReference>
<evidence type="ECO:0000259" key="3">
    <source>
        <dbReference type="PROSITE" id="PS50966"/>
    </source>
</evidence>
<sequence length="469" mass="51042">MRPDRTSRDDEWDDRDRVRGFAAFPASRRRPGRFARTWWGNAWITAMEDTALDQRPLKQGRKNAHSGQVGPITVSPGRIAATVHDHEEDTSYRTAVFLDELSDVEWERFLDRVAARAGHLAALLDRDMPHDLVAAAEDAGVRLLPGIADLEPECDCPDWELPCRHAAALCYQASWLLDADPFVLLLMRGRGERELLDELQHRNAARGEAQLVPAPVDLATAETAVPQGTPAGEAYARPVPPLPEPLTTPLTPATPLAVPSAQGVDPAGLAVLVVDAALRAREILSTVESGDAGPPELVDLPEPLDLWQDTVRWAATHRDPHVLARLREASERGAELPRAARAWEYGGRAGLDTLEVVWSPPKEAVARVRAAVGRLAEDPEDSTDSPDSTDSADGADPASSAGKAGVAGTEAGAGVRAWRNRWTLTGRGLQLRYGRDGRWYPYREESGDWWPAGPPKRDPATALADLDAE</sequence>
<dbReference type="STRING" id="2017.SAMN05444320_102593"/>
<feature type="region of interest" description="Disordered" evidence="2">
    <location>
        <begin position="444"/>
        <end position="469"/>
    </location>
</feature>
<keyword evidence="5" id="KW-1185">Reference proteome</keyword>
<feature type="compositionally biased region" description="Low complexity" evidence="2">
    <location>
        <begin position="385"/>
        <end position="412"/>
    </location>
</feature>
<reference evidence="4 5" key="1">
    <citation type="submission" date="2016-11" db="EMBL/GenBank/DDBJ databases">
        <authorList>
            <person name="Jaros S."/>
            <person name="Januszkiewicz K."/>
            <person name="Wedrychowicz H."/>
        </authorList>
    </citation>
    <scope>NUCLEOTIDE SEQUENCE [LARGE SCALE GENOMIC DNA]</scope>
    <source>
        <strain evidence="4 5">DSM 44523</strain>
    </source>
</reference>
<feature type="region of interest" description="Disordered" evidence="2">
    <location>
        <begin position="373"/>
        <end position="412"/>
    </location>
</feature>
<dbReference type="PROSITE" id="PS50966">
    <property type="entry name" value="ZF_SWIM"/>
    <property type="match status" value="1"/>
</dbReference>
<gene>
    <name evidence="4" type="ORF">SAMN05444320_102593</name>
</gene>
<keyword evidence="1" id="KW-0862">Zinc</keyword>
<accession>A0A1M4Z3X9</accession>
<name>A0A1M4Z3X9_STRHI</name>
<keyword evidence="1" id="KW-0479">Metal-binding</keyword>
<dbReference type="Pfam" id="PF04434">
    <property type="entry name" value="SWIM"/>
    <property type="match status" value="1"/>
</dbReference>
<dbReference type="GO" id="GO:0008270">
    <property type="term" value="F:zinc ion binding"/>
    <property type="evidence" value="ECO:0007669"/>
    <property type="project" value="UniProtKB-KW"/>
</dbReference>
<evidence type="ECO:0000256" key="2">
    <source>
        <dbReference type="SAM" id="MobiDB-lite"/>
    </source>
</evidence>
<dbReference type="PANTHER" id="PTHR38133">
    <property type="entry name" value="SLR1429 PROTEIN"/>
    <property type="match status" value="1"/>
</dbReference>
<feature type="domain" description="SWIM-type" evidence="3">
    <location>
        <begin position="139"/>
        <end position="174"/>
    </location>
</feature>
<keyword evidence="1" id="KW-0863">Zinc-finger</keyword>
<evidence type="ECO:0000313" key="5">
    <source>
        <dbReference type="Proteomes" id="UP000184501"/>
    </source>
</evidence>
<dbReference type="Proteomes" id="UP000184501">
    <property type="component" value="Unassembled WGS sequence"/>
</dbReference>
<dbReference type="PANTHER" id="PTHR38133:SF1">
    <property type="entry name" value="SLR1429 PROTEIN"/>
    <property type="match status" value="1"/>
</dbReference>
<protein>
    <submittedName>
        <fullName evidence="4">Uncharacterized conserved protein, contains Zn finger domain</fullName>
    </submittedName>
</protein>
<dbReference type="OrthoDB" id="188274at2"/>